<feature type="transmembrane region" description="Helical" evidence="1">
    <location>
        <begin position="1009"/>
        <end position="1037"/>
    </location>
</feature>
<dbReference type="SUPFAM" id="SSF51126">
    <property type="entry name" value="Pectin lyase-like"/>
    <property type="match status" value="1"/>
</dbReference>
<dbReference type="Pfam" id="PF07699">
    <property type="entry name" value="Ephrin_rec_like"/>
    <property type="match status" value="7"/>
</dbReference>
<feature type="transmembrane region" description="Helical" evidence="1">
    <location>
        <begin position="876"/>
        <end position="897"/>
    </location>
</feature>
<dbReference type="SMART" id="SM01411">
    <property type="entry name" value="Ephrin_rec_like"/>
    <property type="match status" value="8"/>
</dbReference>
<keyword evidence="1" id="KW-1133">Transmembrane helix</keyword>
<keyword evidence="1" id="KW-0812">Transmembrane</keyword>
<protein>
    <submittedName>
        <fullName evidence="4">Insulin-like growth factor binding protein</fullName>
    </submittedName>
</protein>
<feature type="domain" description="TNFR-Cys" evidence="3">
    <location>
        <begin position="327"/>
        <end position="358"/>
    </location>
</feature>
<dbReference type="Proteomes" id="UP001150062">
    <property type="component" value="Unassembled WGS sequence"/>
</dbReference>
<reference evidence="4" key="1">
    <citation type="submission" date="2022-08" db="EMBL/GenBank/DDBJ databases">
        <title>Novel sulfate-reducing endosymbionts in the free-living metamonad Anaeramoeba.</title>
        <authorList>
            <person name="Jerlstrom-Hultqvist J."/>
            <person name="Cepicka I."/>
            <person name="Gallot-Lavallee L."/>
            <person name="Salas-Leiva D."/>
            <person name="Curtis B.A."/>
            <person name="Zahonova K."/>
            <person name="Pipaliya S."/>
            <person name="Dacks J."/>
            <person name="Roger A.J."/>
        </authorList>
    </citation>
    <scope>NUCLEOTIDE SEQUENCE</scope>
    <source>
        <strain evidence="4">Schooner1</strain>
    </source>
</reference>
<evidence type="ECO:0000256" key="2">
    <source>
        <dbReference type="SAM" id="SignalP"/>
    </source>
</evidence>
<dbReference type="PANTHER" id="PTHR46967:SF1">
    <property type="entry name" value="KERATIN-ASSOCIATED PROTEIN 16-1-LIKE"/>
    <property type="match status" value="1"/>
</dbReference>
<feature type="transmembrane region" description="Helical" evidence="1">
    <location>
        <begin position="1090"/>
        <end position="1108"/>
    </location>
</feature>
<feature type="domain" description="TNFR-Cys" evidence="3">
    <location>
        <begin position="554"/>
        <end position="588"/>
    </location>
</feature>
<name>A0ABQ8YJ07_9EUKA</name>
<dbReference type="SMART" id="SM00208">
    <property type="entry name" value="TNFR"/>
    <property type="match status" value="5"/>
</dbReference>
<dbReference type="PANTHER" id="PTHR46967">
    <property type="entry name" value="INSULIN-LIKE GROWTH FACTOR BINDING PROTEIN,N-TERMINAL"/>
    <property type="match status" value="1"/>
</dbReference>
<proteinExistence type="predicted"/>
<feature type="chain" id="PRO_5046379813" evidence="2">
    <location>
        <begin position="19"/>
        <end position="1316"/>
    </location>
</feature>
<dbReference type="InterPro" id="IPR001368">
    <property type="entry name" value="TNFR/NGFR_Cys_rich_reg"/>
</dbReference>
<evidence type="ECO:0000259" key="3">
    <source>
        <dbReference type="SMART" id="SM00208"/>
    </source>
</evidence>
<evidence type="ECO:0000313" key="5">
    <source>
        <dbReference type="Proteomes" id="UP001150062"/>
    </source>
</evidence>
<feature type="transmembrane region" description="Helical" evidence="1">
    <location>
        <begin position="961"/>
        <end position="981"/>
    </location>
</feature>
<organism evidence="4 5">
    <name type="scientific">Anaeramoeba flamelloides</name>
    <dbReference type="NCBI Taxonomy" id="1746091"/>
    <lineage>
        <taxon>Eukaryota</taxon>
        <taxon>Metamonada</taxon>
        <taxon>Anaeramoebidae</taxon>
        <taxon>Anaeramoeba</taxon>
    </lineage>
</organism>
<dbReference type="InterPro" id="IPR011050">
    <property type="entry name" value="Pectin_lyase_fold/virulence"/>
</dbReference>
<feature type="transmembrane region" description="Helical" evidence="1">
    <location>
        <begin position="1150"/>
        <end position="1173"/>
    </location>
</feature>
<dbReference type="Gene3D" id="2.10.50.10">
    <property type="entry name" value="Tumor Necrosis Factor Receptor, subunit A, domain 2"/>
    <property type="match status" value="8"/>
</dbReference>
<feature type="domain" description="TNFR-Cys" evidence="3">
    <location>
        <begin position="432"/>
        <end position="463"/>
    </location>
</feature>
<keyword evidence="5" id="KW-1185">Reference proteome</keyword>
<dbReference type="InterPro" id="IPR009030">
    <property type="entry name" value="Growth_fac_rcpt_cys_sf"/>
</dbReference>
<gene>
    <name evidence="4" type="ORF">M0813_21070</name>
</gene>
<feature type="transmembrane region" description="Helical" evidence="1">
    <location>
        <begin position="1063"/>
        <end position="1084"/>
    </location>
</feature>
<evidence type="ECO:0000313" key="4">
    <source>
        <dbReference type="EMBL" id="KAJ6244484.1"/>
    </source>
</evidence>
<feature type="transmembrane region" description="Helical" evidence="1">
    <location>
        <begin position="1120"/>
        <end position="1138"/>
    </location>
</feature>
<feature type="transmembrane region" description="Helical" evidence="1">
    <location>
        <begin position="790"/>
        <end position="810"/>
    </location>
</feature>
<sequence length="1316" mass="150804">MLLKYSFLFVLFILCVQTQKTLKNVDECDLFVTSEGSDQNDCSSQYSACKTINRAIDVSADDNTICTNGSKIEMGSPTFINKPIRIITLYHEKTIIDGGGLECFYFYRTTHRFEIDGFIITNCSTENKGAAFNFAECYVSDPSDIHLKNLIIEGNTADQGAGMYIQLCNLTLENVVIKNNYATQGGGGLYCYIQNTLQVAHIIATNVIVVDNEAGSGTNNIRELHFYNGYVINNGGILKNCDECWNGGSCNLESGSCDCLPGSVLPSPECELCVEGSFSQFVNSDICQPCLHGEYNDLNGQSECKLCAKGTYNPHQGSTSVDDCLKCENGTYQNLDGQPICNKCERGSYQNKEGQTQCEMCTMGNYQDLEGQSICEKCREGTFQDLDGQSFCNLCNKGEYNIQTGQSKCKLCVVGTYNPHQGSTSVDDCLMCEKGTYQNLDGQPICNKCERGSYQNKEGQTQCEMCTMGNYQDLEGTSICEKCREGTFQSFLGQSFCFNCVMGTYQELDGQSECKKCQNGTYNPHQGSKSISDCLKCERGTYQDLDGQSFCNLCTKGEYNNQIGQSECKKCQVGTYNKNEGSTTISDCINCEIGFYQDQEGSFGCKLCESGTYSDQDGLSKCLLCLAGSYSSREGQTKCRNCLAGEYQNQEGKTKCNGCQYNTYQEGIGSSECLYCPTNSETLTSKSKSAEECFCKLGYYGQPGTNCKQCPDSGICNHFNQHYPNPKPGYWSSLEDPETLTKCSIYKACPGYETNKCNVEIGYTGIRCEECVSGFYKFEKQCSKCLDNSGLRLILILLLAVVCLIILLIIARKGKNYFGSFSILISFLQIVAIFPKFNVVWPYRLIEYLNALSLVNLNIEYLALDCSFEINYTTKWFLIQLIPFVNIFILVIIYYLIALHSKMVQLIGESVLNKFPNMCVKPYIKEQNRFWLPFQYLRFYFMKFFIQSWSKRELKKIKNTCINVFFASLFILYLILCFKILELFNCDYSEKSKKYLLVANLNYFCYDKWWYRMLIFVIIFGLLYIIGIPLFFIWVFWSSAKTIKEKIFLQRFGLLCNRYRKELFFWELFIMARKVLLVICQSILYYNPIFQLVFAIVVICLSIVLQYIYNPYNTKTRNNYEFGLLLVILFILFSGLVLNNKEKDNYNKTIVDIIIFLLFFNIALFFLISIVEIKSRIELKKRQSKIKKKNKFLNSIERTKQDPIIQFLQNKPNFLLMLHYFSKISKSKRKKTIKFYNSLKIFLKSSNNPESRSFNNNNLINKEFRSRLYNVWNDDILLVLLKWYHFKTNNYWKLEFDTLVKTFLLYQVKHKRGNEN</sequence>
<dbReference type="SUPFAM" id="SSF57184">
    <property type="entry name" value="Growth factor receptor domain"/>
    <property type="match status" value="2"/>
</dbReference>
<accession>A0ABQ8YJ07</accession>
<keyword evidence="1" id="KW-0472">Membrane</keyword>
<evidence type="ECO:0000256" key="1">
    <source>
        <dbReference type="SAM" id="Phobius"/>
    </source>
</evidence>
<dbReference type="EMBL" id="JAOAOG010000163">
    <property type="protein sequence ID" value="KAJ6244484.1"/>
    <property type="molecule type" value="Genomic_DNA"/>
</dbReference>
<dbReference type="InterPro" id="IPR011641">
    <property type="entry name" value="Tyr-kin_ephrin_A/B_rcpt-like"/>
</dbReference>
<feature type="signal peptide" evidence="2">
    <location>
        <begin position="1"/>
        <end position="18"/>
    </location>
</feature>
<feature type="domain" description="TNFR-Cys" evidence="3">
    <location>
        <begin position="378"/>
        <end position="409"/>
    </location>
</feature>
<keyword evidence="2" id="KW-0732">Signal</keyword>
<feature type="domain" description="TNFR-Cys" evidence="3">
    <location>
        <begin position="625"/>
        <end position="656"/>
    </location>
</feature>
<comment type="caution">
    <text evidence="4">The sequence shown here is derived from an EMBL/GenBank/DDBJ whole genome shotgun (WGS) entry which is preliminary data.</text>
</comment>
<feature type="transmembrane region" description="Helical" evidence="1">
    <location>
        <begin position="817"/>
        <end position="834"/>
    </location>
</feature>